<dbReference type="OrthoDB" id="7294637at2"/>
<dbReference type="SUPFAM" id="SSF50939">
    <property type="entry name" value="Sialidases"/>
    <property type="match status" value="1"/>
</dbReference>
<dbReference type="EMBL" id="SZQL01000002">
    <property type="protein sequence ID" value="TKK71030.1"/>
    <property type="molecule type" value="Genomic_DNA"/>
</dbReference>
<dbReference type="GO" id="GO:0009313">
    <property type="term" value="P:oligosaccharide catabolic process"/>
    <property type="evidence" value="ECO:0007669"/>
    <property type="project" value="TreeGrafter"/>
</dbReference>
<accession>A0A4U3L7I6</accession>
<evidence type="ECO:0000256" key="2">
    <source>
        <dbReference type="ARBA" id="ARBA00009348"/>
    </source>
</evidence>
<gene>
    <name evidence="6" type="ORF">FC093_04970</name>
</gene>
<sequence>MKQFLKKHLSHYKKIAVAFCYLLFAVCTYAQQDIPVFVSGAEGYESYRIPALITLPDGTLLAFSEGRKHGAADFGDIDIILKKSKDKGKTWSVPQLVVNYDSLQAGNPAPVVDLTDPAYPQGRIFLFYNTGDNHEGEVRKGAGLREVWYITSADGGQSWSAAVNITTQVHKPNQPQKNPAYHYTEDWRSYANTPGHAMQFESGKYKGRIFVSANHSAGIPQQAFTDYKAHGYYTDDHGKTFHLSEVVPVAGGNEAMAAQLSSDKLMMNIRNQQGNIKERIIAISSNGGESWDTTYYDQNLPDPVCQGSILSFKNKNGKMVLAVCNDADTSKRDNLTLRLSKDDGKSWYKNITVAKSPQGYKGNSFSAYSDIVQIDDKTIGVLFEKDNYKAIVFTTVKWQ</sequence>
<organism evidence="6 7">
    <name type="scientific">Ilyomonas limi</name>
    <dbReference type="NCBI Taxonomy" id="2575867"/>
    <lineage>
        <taxon>Bacteria</taxon>
        <taxon>Pseudomonadati</taxon>
        <taxon>Bacteroidota</taxon>
        <taxon>Chitinophagia</taxon>
        <taxon>Chitinophagales</taxon>
        <taxon>Chitinophagaceae</taxon>
        <taxon>Ilyomonas</taxon>
    </lineage>
</organism>
<dbReference type="Pfam" id="PF13088">
    <property type="entry name" value="BNR_2"/>
    <property type="match status" value="1"/>
</dbReference>
<evidence type="ECO:0000256" key="4">
    <source>
        <dbReference type="SAM" id="SignalP"/>
    </source>
</evidence>
<dbReference type="GO" id="GO:0006689">
    <property type="term" value="P:ganglioside catabolic process"/>
    <property type="evidence" value="ECO:0007669"/>
    <property type="project" value="TreeGrafter"/>
</dbReference>
<dbReference type="InterPro" id="IPR011040">
    <property type="entry name" value="Sialidase"/>
</dbReference>
<comment type="similarity">
    <text evidence="2">Belongs to the glycosyl hydrolase 33 family.</text>
</comment>
<dbReference type="RefSeq" id="WP_137260629.1">
    <property type="nucleotide sequence ID" value="NZ_SZQL01000002.1"/>
</dbReference>
<dbReference type="GO" id="GO:0004308">
    <property type="term" value="F:exo-alpha-sialidase activity"/>
    <property type="evidence" value="ECO:0007669"/>
    <property type="project" value="UniProtKB-EC"/>
</dbReference>
<evidence type="ECO:0000313" key="6">
    <source>
        <dbReference type="EMBL" id="TKK71030.1"/>
    </source>
</evidence>
<feature type="domain" description="Sialidase" evidence="5">
    <location>
        <begin position="58"/>
        <end position="378"/>
    </location>
</feature>
<dbReference type="InterPro" id="IPR036278">
    <property type="entry name" value="Sialidase_sf"/>
</dbReference>
<feature type="chain" id="PRO_5020229786" description="exo-alpha-sialidase" evidence="4">
    <location>
        <begin position="31"/>
        <end position="399"/>
    </location>
</feature>
<proteinExistence type="inferred from homology"/>
<dbReference type="PANTHER" id="PTHR10628:SF30">
    <property type="entry name" value="EXO-ALPHA-SIALIDASE"/>
    <property type="match status" value="1"/>
</dbReference>
<dbReference type="GO" id="GO:0005737">
    <property type="term" value="C:cytoplasm"/>
    <property type="evidence" value="ECO:0007669"/>
    <property type="project" value="TreeGrafter"/>
</dbReference>
<evidence type="ECO:0000259" key="5">
    <source>
        <dbReference type="Pfam" id="PF13088"/>
    </source>
</evidence>
<dbReference type="PANTHER" id="PTHR10628">
    <property type="entry name" value="SIALIDASE"/>
    <property type="match status" value="1"/>
</dbReference>
<reference evidence="6 7" key="1">
    <citation type="submission" date="2019-05" db="EMBL/GenBank/DDBJ databases">
        <title>Panacibacter sp. strain 17mud1-8 Genome sequencing and assembly.</title>
        <authorList>
            <person name="Chhetri G."/>
        </authorList>
    </citation>
    <scope>NUCLEOTIDE SEQUENCE [LARGE SCALE GENOMIC DNA]</scope>
    <source>
        <strain evidence="6 7">17mud1-8</strain>
    </source>
</reference>
<keyword evidence="7" id="KW-1185">Reference proteome</keyword>
<dbReference type="EC" id="3.2.1.18" evidence="3"/>
<protein>
    <recommendedName>
        <fullName evidence="3">exo-alpha-sialidase</fullName>
        <ecNumber evidence="3">3.2.1.18</ecNumber>
    </recommendedName>
</protein>
<name>A0A4U3L7I6_9BACT</name>
<dbReference type="Gene3D" id="2.120.10.10">
    <property type="match status" value="1"/>
</dbReference>
<dbReference type="CDD" id="cd15482">
    <property type="entry name" value="Sialidase_non-viral"/>
    <property type="match status" value="1"/>
</dbReference>
<dbReference type="InterPro" id="IPR026856">
    <property type="entry name" value="Sialidase_fam"/>
</dbReference>
<comment type="catalytic activity">
    <reaction evidence="1">
        <text>Hydrolysis of alpha-(2-&gt;3)-, alpha-(2-&gt;6)-, alpha-(2-&gt;8)- glycosidic linkages of terminal sialic acid residues in oligosaccharides, glycoproteins, glycolipids, colominic acid and synthetic substrates.</text>
        <dbReference type="EC" id="3.2.1.18"/>
    </reaction>
</comment>
<evidence type="ECO:0000313" key="7">
    <source>
        <dbReference type="Proteomes" id="UP000305848"/>
    </source>
</evidence>
<dbReference type="Proteomes" id="UP000305848">
    <property type="component" value="Unassembled WGS sequence"/>
</dbReference>
<comment type="caution">
    <text evidence="6">The sequence shown here is derived from an EMBL/GenBank/DDBJ whole genome shotgun (WGS) entry which is preliminary data.</text>
</comment>
<keyword evidence="4" id="KW-0732">Signal</keyword>
<dbReference type="AlphaFoldDB" id="A0A4U3L7I6"/>
<dbReference type="GO" id="GO:0016020">
    <property type="term" value="C:membrane"/>
    <property type="evidence" value="ECO:0007669"/>
    <property type="project" value="TreeGrafter"/>
</dbReference>
<evidence type="ECO:0000256" key="1">
    <source>
        <dbReference type="ARBA" id="ARBA00000427"/>
    </source>
</evidence>
<feature type="signal peptide" evidence="4">
    <location>
        <begin position="1"/>
        <end position="30"/>
    </location>
</feature>
<evidence type="ECO:0000256" key="3">
    <source>
        <dbReference type="ARBA" id="ARBA00012733"/>
    </source>
</evidence>